<proteinExistence type="predicted"/>
<evidence type="ECO:0000259" key="1">
    <source>
        <dbReference type="Pfam" id="PF14534"/>
    </source>
</evidence>
<dbReference type="Gene3D" id="3.10.450.50">
    <property type="match status" value="1"/>
</dbReference>
<feature type="domain" description="DUF4440" evidence="1">
    <location>
        <begin position="73"/>
        <end position="181"/>
    </location>
</feature>
<dbReference type="AlphaFoldDB" id="A0A1N6HW83"/>
<dbReference type="Proteomes" id="UP000185221">
    <property type="component" value="Unassembled WGS sequence"/>
</dbReference>
<dbReference type="InterPro" id="IPR027843">
    <property type="entry name" value="DUF4440"/>
</dbReference>
<dbReference type="EMBL" id="FSRC01000004">
    <property type="protein sequence ID" value="SIO24033.1"/>
    <property type="molecule type" value="Genomic_DNA"/>
</dbReference>
<reference evidence="3" key="1">
    <citation type="submission" date="2016-11" db="EMBL/GenBank/DDBJ databases">
        <authorList>
            <person name="Varghese N."/>
            <person name="Submissions S."/>
        </authorList>
    </citation>
    <scope>NUCLEOTIDE SEQUENCE [LARGE SCALE GENOMIC DNA]</scope>
    <source>
        <strain evidence="3">DSM 15292</strain>
    </source>
</reference>
<protein>
    <recommendedName>
        <fullName evidence="1">DUF4440 domain-containing protein</fullName>
    </recommendedName>
</protein>
<keyword evidence="3" id="KW-1185">Reference proteome</keyword>
<name>A0A1N6HW83_9BACT</name>
<evidence type="ECO:0000313" key="3">
    <source>
        <dbReference type="Proteomes" id="UP000185221"/>
    </source>
</evidence>
<dbReference type="SUPFAM" id="SSF54427">
    <property type="entry name" value="NTF2-like"/>
    <property type="match status" value="1"/>
</dbReference>
<evidence type="ECO:0000313" key="2">
    <source>
        <dbReference type="EMBL" id="SIO24033.1"/>
    </source>
</evidence>
<organism evidence="2 3">
    <name type="scientific">Algoriphagus halophilus</name>
    <dbReference type="NCBI Taxonomy" id="226505"/>
    <lineage>
        <taxon>Bacteria</taxon>
        <taxon>Pseudomonadati</taxon>
        <taxon>Bacteroidota</taxon>
        <taxon>Cytophagia</taxon>
        <taxon>Cytophagales</taxon>
        <taxon>Cyclobacteriaceae</taxon>
        <taxon>Algoriphagus</taxon>
    </lineage>
</organism>
<gene>
    <name evidence="2" type="ORF">SAMN05444394_4065</name>
</gene>
<accession>A0A1N6HW83</accession>
<dbReference type="Pfam" id="PF14534">
    <property type="entry name" value="DUF4440"/>
    <property type="match status" value="1"/>
</dbReference>
<dbReference type="InterPro" id="IPR032710">
    <property type="entry name" value="NTF2-like_dom_sf"/>
</dbReference>
<sequence length="200" mass="22754">MVYFAVGKLKKNIMKTLENSSTAFKRNSRLFFLGILFCLVLSCKSEKNERASESNIEEVIDSGNHQREVAYKILAQEKAWAAALVANDLNIVEALMHRDFRLKRVYGDALPISKEMYLSMTGMSASKMDVTHFEILDVHDDLAIAKAAMSMDWQQEGVGKLPPYAVLIDTWQKSEDGTWQILSRVSQILEEPYTNHQMTD</sequence>